<organism evidence="2 3">
    <name type="scientific">candidate division TM6 bacterium JCVI TM6SC1</name>
    <dbReference type="NCBI Taxonomy" id="1306947"/>
    <lineage>
        <taxon>Bacteria</taxon>
        <taxon>Candidatus Babelota</taxon>
        <taxon>Vermiphilus</taxon>
    </lineage>
</organism>
<evidence type="ECO:0000313" key="2">
    <source>
        <dbReference type="EMBL" id="KIX84939.1"/>
    </source>
</evidence>
<comment type="caution">
    <text evidence="2">The sequence shown here is derived from an EMBL/GenBank/DDBJ whole genome shotgun (WGS) entry which is preliminary data.</text>
</comment>
<dbReference type="AlphaFoldDB" id="A0A0D2GNG4"/>
<evidence type="ECO:0000313" key="3">
    <source>
        <dbReference type="Proteomes" id="UP000032214"/>
    </source>
</evidence>
<dbReference type="STRING" id="1306947.J120_04330"/>
<gene>
    <name evidence="2" type="ORF">J120_04330</name>
</gene>
<accession>A0A0D2GNG4</accession>
<feature type="region of interest" description="Disordered" evidence="1">
    <location>
        <begin position="61"/>
        <end position="141"/>
    </location>
</feature>
<evidence type="ECO:0008006" key="4">
    <source>
        <dbReference type="Google" id="ProtNLM"/>
    </source>
</evidence>
<keyword evidence="3" id="KW-1185">Reference proteome</keyword>
<dbReference type="Proteomes" id="UP000032214">
    <property type="component" value="Unassembled WGS sequence"/>
</dbReference>
<feature type="compositionally biased region" description="Polar residues" evidence="1">
    <location>
        <begin position="116"/>
        <end position="141"/>
    </location>
</feature>
<sequence>MKSIMEEAPTISKAIEKAWQAAGSPTQFSVKILELPVKTFFGFTTKSAKIAFFFEESIKAHTHHTKPERTSSNAKKPARMERVERSEYNTEPKKVAAPAQTRQARPAKENRPKVSPAQTDHSESTASQVETTAHTPSSYGWDQTTVASARTWLDKVLENMNKSDISYSTETQKNYLTVILDRSLAQNAEQERSMYSSMAHLLLQAVRHAHQNDYKNLKVVIKTSALS</sequence>
<dbReference type="eggNOG" id="ENOG50344BG">
    <property type="taxonomic scope" value="Bacteria"/>
</dbReference>
<proteinExistence type="predicted"/>
<protein>
    <recommendedName>
        <fullName evidence="4">RNA-binding protein KhpB N-terminal domain-containing protein</fullName>
    </recommendedName>
</protein>
<reference evidence="2 3" key="1">
    <citation type="journal article" date="2013" name="Proc. Natl. Acad. Sci. U.S.A.">
        <title>Candidate phylum TM6 genome recovered from a hospital sink biofilm provides genomic insights into this uncultivated phylum.</title>
        <authorList>
            <person name="McLean J.S."/>
            <person name="Lombardo M.J."/>
            <person name="Badger J.H."/>
            <person name="Edlund A."/>
            <person name="Novotny M."/>
            <person name="Yee-Greenbaum J."/>
            <person name="Vyahhi N."/>
            <person name="Hall A.P."/>
            <person name="Yang Y."/>
            <person name="Dupont C.L."/>
            <person name="Ziegler M.G."/>
            <person name="Chitsaz H."/>
            <person name="Allen A.E."/>
            <person name="Yooseph S."/>
            <person name="Tesler G."/>
            <person name="Pevzner P.A."/>
            <person name="Friedman R.M."/>
            <person name="Nealson K.H."/>
            <person name="Venter J.C."/>
            <person name="Lasken R.S."/>
        </authorList>
    </citation>
    <scope>NUCLEOTIDE SEQUENCE [LARGE SCALE GENOMIC DNA]</scope>
    <source>
        <strain evidence="2 3">TM6SC1</strain>
    </source>
</reference>
<dbReference type="EMBL" id="ARQD01000004">
    <property type="protein sequence ID" value="KIX84939.1"/>
    <property type="molecule type" value="Genomic_DNA"/>
</dbReference>
<evidence type="ECO:0000256" key="1">
    <source>
        <dbReference type="SAM" id="MobiDB-lite"/>
    </source>
</evidence>
<name>A0A0D2GNG4_9BACT</name>
<feature type="compositionally biased region" description="Basic and acidic residues" evidence="1">
    <location>
        <begin position="78"/>
        <end position="94"/>
    </location>
</feature>